<evidence type="ECO:0000313" key="4">
    <source>
        <dbReference type="Proteomes" id="UP000041770"/>
    </source>
</evidence>
<dbReference type="EMBL" id="CWOW01000029">
    <property type="protein sequence ID" value="CSB14178.1"/>
    <property type="molecule type" value="Genomic_DNA"/>
</dbReference>
<evidence type="ECO:0000313" key="5">
    <source>
        <dbReference type="Proteomes" id="UP000044806"/>
    </source>
</evidence>
<dbReference type="Proteomes" id="UP000044806">
    <property type="component" value="Unassembled WGS sequence"/>
</dbReference>
<accession>A0A655S436</accession>
<protein>
    <submittedName>
        <fullName evidence="2">Uncharacterized protein</fullName>
    </submittedName>
</protein>
<keyword evidence="1" id="KW-1133">Transmembrane helix</keyword>
<evidence type="ECO:0000256" key="1">
    <source>
        <dbReference type="SAM" id="Phobius"/>
    </source>
</evidence>
<dbReference type="AlphaFoldDB" id="A0A655S436"/>
<dbReference type="EMBL" id="CWQY01000257">
    <property type="protein sequence ID" value="CSD65645.1"/>
    <property type="molecule type" value="Genomic_DNA"/>
</dbReference>
<sequence length="103" mass="11943">MLVQLQKNRFGQQVGEGVFERHILMFAQFFKHGAYIKQIIIGVVCKHLFAVGAAFLYRAFDQNMQMSHRVLRINQHIALAEIGDIQSTAQLMLLLSRQSIKRW</sequence>
<gene>
    <name evidence="2" type="ORF">ERS013165_03540</name>
    <name evidence="3" type="ORF">ERS013200_04486</name>
</gene>
<proteinExistence type="predicted"/>
<evidence type="ECO:0000313" key="3">
    <source>
        <dbReference type="EMBL" id="CSD65645.1"/>
    </source>
</evidence>
<evidence type="ECO:0000313" key="2">
    <source>
        <dbReference type="EMBL" id="CSB14178.1"/>
    </source>
</evidence>
<keyword evidence="1" id="KW-0812">Transmembrane</keyword>
<dbReference type="Proteomes" id="UP000041770">
    <property type="component" value="Unassembled WGS sequence"/>
</dbReference>
<feature type="transmembrane region" description="Helical" evidence="1">
    <location>
        <begin position="39"/>
        <end position="60"/>
    </location>
</feature>
<name>A0A655S436_VIBCL</name>
<organism evidence="2 5">
    <name type="scientific">Vibrio cholerae</name>
    <dbReference type="NCBI Taxonomy" id="666"/>
    <lineage>
        <taxon>Bacteria</taxon>
        <taxon>Pseudomonadati</taxon>
        <taxon>Pseudomonadota</taxon>
        <taxon>Gammaproteobacteria</taxon>
        <taxon>Vibrionales</taxon>
        <taxon>Vibrionaceae</taxon>
        <taxon>Vibrio</taxon>
    </lineage>
</organism>
<reference evidence="4 5" key="1">
    <citation type="submission" date="2015-07" db="EMBL/GenBank/DDBJ databases">
        <authorList>
            <consortium name="Pathogen Informatics"/>
        </authorList>
    </citation>
    <scope>NUCLEOTIDE SEQUENCE [LARGE SCALE GENOMIC DNA]</scope>
    <source>
        <strain evidence="3 4">A316</strain>
        <strain evidence="2 5">A51</strain>
    </source>
</reference>
<keyword evidence="1" id="KW-0472">Membrane</keyword>